<dbReference type="InterPro" id="IPR036412">
    <property type="entry name" value="HAD-like_sf"/>
</dbReference>
<dbReference type="EMBL" id="LAQT01000032">
    <property type="protein sequence ID" value="KPC50099.1"/>
    <property type="molecule type" value="Genomic_DNA"/>
</dbReference>
<evidence type="ECO:0000313" key="2">
    <source>
        <dbReference type="Proteomes" id="UP000037939"/>
    </source>
</evidence>
<organism evidence="1 2">
    <name type="scientific">Amantichitinum ursilacus</name>
    <dbReference type="NCBI Taxonomy" id="857265"/>
    <lineage>
        <taxon>Bacteria</taxon>
        <taxon>Pseudomonadati</taxon>
        <taxon>Pseudomonadota</taxon>
        <taxon>Betaproteobacteria</taxon>
        <taxon>Neisseriales</taxon>
        <taxon>Chitinibacteraceae</taxon>
        <taxon>Amantichitinum</taxon>
    </lineage>
</organism>
<dbReference type="AlphaFoldDB" id="A0A0N0GLK8"/>
<dbReference type="SUPFAM" id="SSF56784">
    <property type="entry name" value="HAD-like"/>
    <property type="match status" value="1"/>
</dbReference>
<proteinExistence type="predicted"/>
<comment type="caution">
    <text evidence="1">The sequence shown here is derived from an EMBL/GenBank/DDBJ whole genome shotgun (WGS) entry which is preliminary data.</text>
</comment>
<reference evidence="1 2" key="1">
    <citation type="submission" date="2015-07" db="EMBL/GenBank/DDBJ databases">
        <title>Draft genome sequence of the Amantichitinum ursilacus IGB-41, a new chitin-degrading bacterium.</title>
        <authorList>
            <person name="Kirstahler P."/>
            <person name="Guenther M."/>
            <person name="Grumaz C."/>
            <person name="Rupp S."/>
            <person name="Zibek S."/>
            <person name="Sohn K."/>
        </authorList>
    </citation>
    <scope>NUCLEOTIDE SEQUENCE [LARGE SCALE GENOMIC DNA]</scope>
    <source>
        <strain evidence="1 2">IGB-41</strain>
    </source>
</reference>
<evidence type="ECO:0000313" key="1">
    <source>
        <dbReference type="EMBL" id="KPC50099.1"/>
    </source>
</evidence>
<dbReference type="Proteomes" id="UP000037939">
    <property type="component" value="Unassembled WGS sequence"/>
</dbReference>
<dbReference type="PATRIC" id="fig|857265.3.peg.3800"/>
<protein>
    <submittedName>
        <fullName evidence="1">Uncharacterized protein</fullName>
    </submittedName>
</protein>
<accession>A0A0N0GLK8</accession>
<sequence length="589" mass="65505">MPEPEVVFDLVGLQHGIADFRRIRQQAQGVAFQRMLASGRKEITLADIYDGMQIPGYNRDELFASELAFERALTRPSAAACALFQYAVAAGKRVVVISDMYLPGDFIAALCKDFGLQPERVFVSSDSNATKRDTGELYLQVATTLGVETGDIAHIGDNYISDVQRAQSRGLTGVHYCPVDIKHRHLAKTPVTSVLEELLRLEVKQHRGTDPLEGAGTYCGAVGLLAFSQWLRSVCTEDTPDLLCLVSRDGHLLNQVFADEPVDVPFAYMHGSRVAYTLAQINEHNFEAHLEFLISGSDYFSVDDYFARIGLPLPSDEAVFAAGLTRDIVITAELHEHVRHLLRLHKKLIVRHAYDTRAGLYRYLLEMGIRDGMRLGFVDIGWSGTTQDAFETAVKSMFDVEVIGYYFCLADTPSRRARAARLQMKALLDPSLCDPAWLAQVYDNRVPIEMFFSAPEGATIGFDAGAHFGERTVLPVKVVKDQCRGINYDIEQVVARINAGSLAGYRKARQLLNTLDVDATAEELAHLFVNIILDPPHFLAASLGWINNFDNWASTANYHICIASPESFPHEGARAKRDMWPAAYRRLSA</sequence>
<dbReference type="Gene3D" id="3.40.50.1000">
    <property type="entry name" value="HAD superfamily/HAD-like"/>
    <property type="match status" value="1"/>
</dbReference>
<dbReference type="STRING" id="857265.WG78_18570"/>
<keyword evidence="2" id="KW-1185">Reference proteome</keyword>
<dbReference type="InterPro" id="IPR023214">
    <property type="entry name" value="HAD_sf"/>
</dbReference>
<name>A0A0N0GLK8_9NEIS</name>
<gene>
    <name evidence="1" type="ORF">WG78_18570</name>
</gene>